<dbReference type="KEGG" id="wma:WM2015_2092"/>
<gene>
    <name evidence="1" type="ORF">WM2015_2092</name>
</gene>
<dbReference type="AlphaFoldDB" id="A0A0K0XXU9"/>
<dbReference type="Gene3D" id="3.30.110.170">
    <property type="entry name" value="Protein of unknown function (DUF541), domain 1"/>
    <property type="match status" value="1"/>
</dbReference>
<dbReference type="InterPro" id="IPR007497">
    <property type="entry name" value="SIMPL/DUF541"/>
</dbReference>
<protein>
    <submittedName>
        <fullName evidence="1">Uncharacterized protein</fullName>
    </submittedName>
</protein>
<dbReference type="STRING" id="1579979.WM2015_2092"/>
<dbReference type="Gene3D" id="3.30.70.2970">
    <property type="entry name" value="Protein of unknown function (DUF541), domain 2"/>
    <property type="match status" value="1"/>
</dbReference>
<evidence type="ECO:0000313" key="1">
    <source>
        <dbReference type="EMBL" id="AKS42457.1"/>
    </source>
</evidence>
<proteinExistence type="predicted"/>
<name>A0A0K0XXU9_9GAMM</name>
<keyword evidence="2" id="KW-1185">Reference proteome</keyword>
<dbReference type="Pfam" id="PF04402">
    <property type="entry name" value="SIMPL"/>
    <property type="match status" value="1"/>
</dbReference>
<dbReference type="InterPro" id="IPR052022">
    <property type="entry name" value="26kDa_periplasmic_antigen"/>
</dbReference>
<sequence length="252" mass="27381">MRLLALSLLLLASPLMAQGNLPSVPHVYVQGSARVPLVPELLVLSGRISATDPQVVVASQQVEDRSAELVELARSLGVEREDLRASMPTVDRQYEYRNGENVFVGYRVSREVEIQLSNMETYHLDYADIVRADVVESLSARFTVRDPEAAKDAAQLAAIDDARARAERLAERGGAELGSLHSITEFDLRQVEARLLVPSRSFASSSMAGGGDGIYTTSSRMEAAPPMFEPDALEAQATVYVVFLLKGGSSDD</sequence>
<organism evidence="1 2">
    <name type="scientific">Wenzhouxiangella marina</name>
    <dbReference type="NCBI Taxonomy" id="1579979"/>
    <lineage>
        <taxon>Bacteria</taxon>
        <taxon>Pseudomonadati</taxon>
        <taxon>Pseudomonadota</taxon>
        <taxon>Gammaproteobacteria</taxon>
        <taxon>Chromatiales</taxon>
        <taxon>Wenzhouxiangellaceae</taxon>
        <taxon>Wenzhouxiangella</taxon>
    </lineage>
</organism>
<accession>A0A0K0XXU9</accession>
<dbReference type="PANTHER" id="PTHR34387:SF1">
    <property type="entry name" value="PERIPLASMIC IMMUNOGENIC PROTEIN"/>
    <property type="match status" value="1"/>
</dbReference>
<dbReference type="Proteomes" id="UP000066624">
    <property type="component" value="Chromosome"/>
</dbReference>
<dbReference type="PANTHER" id="PTHR34387">
    <property type="entry name" value="SLR1258 PROTEIN"/>
    <property type="match status" value="1"/>
</dbReference>
<dbReference type="EMBL" id="CP012154">
    <property type="protein sequence ID" value="AKS42457.1"/>
    <property type="molecule type" value="Genomic_DNA"/>
</dbReference>
<evidence type="ECO:0000313" key="2">
    <source>
        <dbReference type="Proteomes" id="UP000066624"/>
    </source>
</evidence>
<dbReference type="GO" id="GO:0006974">
    <property type="term" value="P:DNA damage response"/>
    <property type="evidence" value="ECO:0007669"/>
    <property type="project" value="TreeGrafter"/>
</dbReference>
<reference evidence="1 2" key="1">
    <citation type="submission" date="2015-07" db="EMBL/GenBank/DDBJ databases">
        <authorList>
            <person name="Noorani M."/>
        </authorList>
    </citation>
    <scope>NUCLEOTIDE SEQUENCE [LARGE SCALE GENOMIC DNA]</scope>
    <source>
        <strain evidence="1 2">KCTC 42284</strain>
    </source>
</reference>
<dbReference type="RefSeq" id="WP_169751153.1">
    <property type="nucleotide sequence ID" value="NZ_CP012154.1"/>
</dbReference>